<dbReference type="VEuPathDB" id="FungiDB:TRICI_004546"/>
<gene>
    <name evidence="6" type="ORF">TRICI_004546</name>
</gene>
<dbReference type="InterPro" id="IPR002347">
    <property type="entry name" value="SDR_fam"/>
</dbReference>
<feature type="coiled-coil region" evidence="5">
    <location>
        <begin position="43"/>
        <end position="70"/>
    </location>
</feature>
<dbReference type="Proteomes" id="UP000761534">
    <property type="component" value="Unassembled WGS sequence"/>
</dbReference>
<evidence type="ECO:0000256" key="1">
    <source>
        <dbReference type="ARBA" id="ARBA00006484"/>
    </source>
</evidence>
<dbReference type="Gene3D" id="3.40.50.720">
    <property type="entry name" value="NAD(P)-binding Rossmann-like Domain"/>
    <property type="match status" value="1"/>
</dbReference>
<evidence type="ECO:0000256" key="5">
    <source>
        <dbReference type="SAM" id="Coils"/>
    </source>
</evidence>
<dbReference type="EMBL" id="SWFS01000343">
    <property type="protein sequence ID" value="KAA8909353.1"/>
    <property type="molecule type" value="Genomic_DNA"/>
</dbReference>
<accession>A0A642V6Z1</accession>
<dbReference type="InterPro" id="IPR036291">
    <property type="entry name" value="NAD(P)-bd_dom_sf"/>
</dbReference>
<keyword evidence="7" id="KW-1185">Reference proteome</keyword>
<dbReference type="FunFam" id="3.40.50.720:FF:000047">
    <property type="entry name" value="NADP-dependent L-serine/L-allo-threonine dehydrogenase"/>
    <property type="match status" value="1"/>
</dbReference>
<evidence type="ECO:0000256" key="3">
    <source>
        <dbReference type="ARBA" id="ARBA00023002"/>
    </source>
</evidence>
<dbReference type="PRINTS" id="PR00080">
    <property type="entry name" value="SDRFAMILY"/>
</dbReference>
<comment type="caution">
    <text evidence="6">The sequence shown here is derived from an EMBL/GenBank/DDBJ whole genome shotgun (WGS) entry which is preliminary data.</text>
</comment>
<dbReference type="Pfam" id="PF00106">
    <property type="entry name" value="adh_short"/>
    <property type="match status" value="1"/>
</dbReference>
<evidence type="ECO:0008006" key="8">
    <source>
        <dbReference type="Google" id="ProtNLM"/>
    </source>
</evidence>
<dbReference type="InterPro" id="IPR020904">
    <property type="entry name" value="Sc_DH/Rdtase_CS"/>
</dbReference>
<reference evidence="6" key="1">
    <citation type="journal article" date="2019" name="G3 (Bethesda)">
        <title>Genome Assemblies of Two Rare Opportunistic Yeast Pathogens: Diutina rugosa (syn. Candida rugosa) and Trichomonascus ciferrii (syn. Candida ciferrii).</title>
        <authorList>
            <person name="Mixao V."/>
            <person name="Saus E."/>
            <person name="Hansen A.P."/>
            <person name="Lass-Florl C."/>
            <person name="Gabaldon T."/>
        </authorList>
    </citation>
    <scope>NUCLEOTIDE SEQUENCE</scope>
    <source>
        <strain evidence="6">CBS 4856</strain>
    </source>
</reference>
<dbReference type="PRINTS" id="PR00081">
    <property type="entry name" value="GDHRDH"/>
</dbReference>
<dbReference type="GO" id="GO:0016616">
    <property type="term" value="F:oxidoreductase activity, acting on the CH-OH group of donors, NAD or NADP as acceptor"/>
    <property type="evidence" value="ECO:0007669"/>
    <property type="project" value="UniProtKB-ARBA"/>
</dbReference>
<dbReference type="PIRSF" id="PIRSF000126">
    <property type="entry name" value="11-beta-HSD1"/>
    <property type="match status" value="1"/>
</dbReference>
<dbReference type="PROSITE" id="PS00061">
    <property type="entry name" value="ADH_SHORT"/>
    <property type="match status" value="1"/>
</dbReference>
<dbReference type="PANTHER" id="PTHR42901">
    <property type="entry name" value="ALCOHOL DEHYDROGENASE"/>
    <property type="match status" value="1"/>
</dbReference>
<organism evidence="6 7">
    <name type="scientific">Trichomonascus ciferrii</name>
    <dbReference type="NCBI Taxonomy" id="44093"/>
    <lineage>
        <taxon>Eukaryota</taxon>
        <taxon>Fungi</taxon>
        <taxon>Dikarya</taxon>
        <taxon>Ascomycota</taxon>
        <taxon>Saccharomycotina</taxon>
        <taxon>Dipodascomycetes</taxon>
        <taxon>Dipodascales</taxon>
        <taxon>Trichomonascaceae</taxon>
        <taxon>Trichomonascus</taxon>
        <taxon>Trichomonascus ciferrii complex</taxon>
    </lineage>
</organism>
<dbReference type="AlphaFoldDB" id="A0A642V6Z1"/>
<evidence type="ECO:0000313" key="6">
    <source>
        <dbReference type="EMBL" id="KAA8909353.1"/>
    </source>
</evidence>
<dbReference type="PANTHER" id="PTHR42901:SF1">
    <property type="entry name" value="ALCOHOL DEHYDROGENASE"/>
    <property type="match status" value="1"/>
</dbReference>
<evidence type="ECO:0000256" key="2">
    <source>
        <dbReference type="ARBA" id="ARBA00022857"/>
    </source>
</evidence>
<dbReference type="OrthoDB" id="6251714at2759"/>
<protein>
    <recommendedName>
        <fullName evidence="8">NAD(P)-binding protein</fullName>
    </recommendedName>
</protein>
<keyword evidence="2" id="KW-0521">NADP</keyword>
<sequence length="270" mass="29741">MSYGPKAAERIAGKTVFLTGASSGIGQATALELTEAAGGDLRIILAARRAERLEELKKEIEKRHERAEVLAFPFDVSKHREVAKTLDDRLPKEWANVDVLINNAGLVYGSERVGEYAQQDIDGIFETNVLGLISLTQYFMPKFRAQGHGDIVNIGSIAGLDPYPNGSIYCASKAAVRSFTHSLRKETLDTRIRVMEVQPGAVETEFSIVRNRGDVDKAKAVYKGTEPLVAEDIAEIITFNLTRRQNTVVADTLVFPSHQASAAHIYRKPE</sequence>
<comment type="similarity">
    <text evidence="1 4">Belongs to the short-chain dehydrogenases/reductases (SDR) family.</text>
</comment>
<dbReference type="SUPFAM" id="SSF51735">
    <property type="entry name" value="NAD(P)-binding Rossmann-fold domains"/>
    <property type="match status" value="1"/>
</dbReference>
<proteinExistence type="inferred from homology"/>
<keyword evidence="5" id="KW-0175">Coiled coil</keyword>
<evidence type="ECO:0000313" key="7">
    <source>
        <dbReference type="Proteomes" id="UP000761534"/>
    </source>
</evidence>
<evidence type="ECO:0000256" key="4">
    <source>
        <dbReference type="RuleBase" id="RU000363"/>
    </source>
</evidence>
<keyword evidence="3" id="KW-0560">Oxidoreductase</keyword>
<name>A0A642V6Z1_9ASCO</name>